<organism evidence="1 2">
    <name type="scientific">Adineta ricciae</name>
    <name type="common">Rotifer</name>
    <dbReference type="NCBI Taxonomy" id="249248"/>
    <lineage>
        <taxon>Eukaryota</taxon>
        <taxon>Metazoa</taxon>
        <taxon>Spiralia</taxon>
        <taxon>Gnathifera</taxon>
        <taxon>Rotifera</taxon>
        <taxon>Eurotatoria</taxon>
        <taxon>Bdelloidea</taxon>
        <taxon>Adinetida</taxon>
        <taxon>Adinetidae</taxon>
        <taxon>Adineta</taxon>
    </lineage>
</organism>
<accession>A0A814ZIQ6</accession>
<dbReference type="AlphaFoldDB" id="A0A814ZIQ6"/>
<sequence length="93" mass="10806">MSQDPPMHLLTFGNRSSSFTSGYWRSNLNNGDIRLSSNNGKNKSYEIGFILCKTWKPRNLPDSCLYYKNVFENTYRNSWEIAHSIRLSLKVPV</sequence>
<name>A0A814ZIQ6_ADIRI</name>
<proteinExistence type="predicted"/>
<dbReference type="EMBL" id="CAJNOJ010000175">
    <property type="protein sequence ID" value="CAF1244119.1"/>
    <property type="molecule type" value="Genomic_DNA"/>
</dbReference>
<evidence type="ECO:0000313" key="1">
    <source>
        <dbReference type="EMBL" id="CAF1244119.1"/>
    </source>
</evidence>
<evidence type="ECO:0000313" key="2">
    <source>
        <dbReference type="Proteomes" id="UP000663852"/>
    </source>
</evidence>
<gene>
    <name evidence="1" type="ORF">EDS130_LOCUS27613</name>
</gene>
<dbReference type="Proteomes" id="UP000663852">
    <property type="component" value="Unassembled WGS sequence"/>
</dbReference>
<comment type="caution">
    <text evidence="1">The sequence shown here is derived from an EMBL/GenBank/DDBJ whole genome shotgun (WGS) entry which is preliminary data.</text>
</comment>
<reference evidence="1" key="1">
    <citation type="submission" date="2021-02" db="EMBL/GenBank/DDBJ databases">
        <authorList>
            <person name="Nowell W R."/>
        </authorList>
    </citation>
    <scope>NUCLEOTIDE SEQUENCE</scope>
</reference>
<protein>
    <submittedName>
        <fullName evidence="1">Uncharacterized protein</fullName>
    </submittedName>
</protein>